<feature type="region of interest" description="Disordered" evidence="1">
    <location>
        <begin position="33"/>
        <end position="52"/>
    </location>
</feature>
<organism evidence="2 3">
    <name type="scientific">Pythium oligandrum</name>
    <name type="common">Mycoparasitic fungus</name>
    <dbReference type="NCBI Taxonomy" id="41045"/>
    <lineage>
        <taxon>Eukaryota</taxon>
        <taxon>Sar</taxon>
        <taxon>Stramenopiles</taxon>
        <taxon>Oomycota</taxon>
        <taxon>Peronosporomycetes</taxon>
        <taxon>Pythiales</taxon>
        <taxon>Pythiaceae</taxon>
        <taxon>Pythium</taxon>
    </lineage>
</organism>
<dbReference type="OrthoDB" id="122626at2759"/>
<proteinExistence type="predicted"/>
<comment type="caution">
    <text evidence="2">The sequence shown here is derived from an EMBL/GenBank/DDBJ whole genome shotgun (WGS) entry which is preliminary data.</text>
</comment>
<dbReference type="EMBL" id="SPLM01000109">
    <property type="protein sequence ID" value="TMW59826.1"/>
    <property type="molecule type" value="Genomic_DNA"/>
</dbReference>
<name>A0A8K1CAP2_PYTOL</name>
<evidence type="ECO:0000313" key="3">
    <source>
        <dbReference type="Proteomes" id="UP000794436"/>
    </source>
</evidence>
<protein>
    <submittedName>
        <fullName evidence="2">Uncharacterized protein</fullName>
    </submittedName>
</protein>
<accession>A0A8K1CAP2</accession>
<dbReference type="PANTHER" id="PTHR35796">
    <property type="entry name" value="HYPOTHETICAL CYTOSOLIC PROTEIN"/>
    <property type="match status" value="1"/>
</dbReference>
<keyword evidence="3" id="KW-1185">Reference proteome</keyword>
<sequence length="391" mass="44531">MDDFDAYFGADNELETLEAALAFVDTFQLESDTSSSDALTPKPMHKSKKRDRTREEVLYLREVVHQLQGQLASLKANVTVSGPMAREIPKAVWMSFAQRQRRDRRRAEEENLRLRLMLESQLRLSKSLERLIHKPDNLELLPANARKRPRRAENTNPLDAPNAIKQLGIIVDAMHQVTDTVFSDPNYETRSSKRQTEVETDPSTGTKIRNFETRVLPFEFEHAAAVFWEMTLARMNANAGHETSQMTEEENDGVSAKIYDGTVSWNGSDNEIRVKGIGRRYMGSDRVVFVGCMLMEIPHLNDEVVDDGFLRVRVWHILQPHQTDPSSPPMTLHRSHSVITPEYCIDSDPPATQHKVGELTNFIVNVSRAQMDRADQIVENRLAETLAGMHL</sequence>
<evidence type="ECO:0000256" key="1">
    <source>
        <dbReference type="SAM" id="MobiDB-lite"/>
    </source>
</evidence>
<gene>
    <name evidence="2" type="ORF">Poli38472_004895</name>
</gene>
<dbReference type="PANTHER" id="PTHR35796:SF3">
    <property type="entry name" value="BHLH DOMAIN-CONTAINING PROTEIN"/>
    <property type="match status" value="1"/>
</dbReference>
<reference evidence="2" key="1">
    <citation type="submission" date="2019-03" db="EMBL/GenBank/DDBJ databases">
        <title>Long read genome sequence of the mycoparasitic Pythium oligandrum ATCC 38472 isolated from sugarbeet rhizosphere.</title>
        <authorList>
            <person name="Gaulin E."/>
        </authorList>
    </citation>
    <scope>NUCLEOTIDE SEQUENCE</scope>
    <source>
        <strain evidence="2">ATCC 38472_TT</strain>
    </source>
</reference>
<dbReference type="Proteomes" id="UP000794436">
    <property type="component" value="Unassembled WGS sequence"/>
</dbReference>
<dbReference type="AlphaFoldDB" id="A0A8K1CAP2"/>
<feature type="region of interest" description="Disordered" evidence="1">
    <location>
        <begin position="183"/>
        <end position="205"/>
    </location>
</feature>
<evidence type="ECO:0000313" key="2">
    <source>
        <dbReference type="EMBL" id="TMW59826.1"/>
    </source>
</evidence>